<protein>
    <submittedName>
        <fullName evidence="1">Uncharacterized protein</fullName>
    </submittedName>
</protein>
<evidence type="ECO:0000313" key="2">
    <source>
        <dbReference type="Proteomes" id="UP000663868"/>
    </source>
</evidence>
<dbReference type="Proteomes" id="UP000663868">
    <property type="component" value="Unassembled WGS sequence"/>
</dbReference>
<proteinExistence type="predicted"/>
<comment type="caution">
    <text evidence="1">The sequence shown here is derived from an EMBL/GenBank/DDBJ whole genome shotgun (WGS) entry which is preliminary data.</text>
</comment>
<organism evidence="1 2">
    <name type="scientific">Adineta steineri</name>
    <dbReference type="NCBI Taxonomy" id="433720"/>
    <lineage>
        <taxon>Eukaryota</taxon>
        <taxon>Metazoa</taxon>
        <taxon>Spiralia</taxon>
        <taxon>Gnathifera</taxon>
        <taxon>Rotifera</taxon>
        <taxon>Eurotatoria</taxon>
        <taxon>Bdelloidea</taxon>
        <taxon>Adinetida</taxon>
        <taxon>Adinetidae</taxon>
        <taxon>Adineta</taxon>
    </lineage>
</organism>
<evidence type="ECO:0000313" key="1">
    <source>
        <dbReference type="EMBL" id="CAF4177688.1"/>
    </source>
</evidence>
<dbReference type="EMBL" id="CAJOBB010007082">
    <property type="protein sequence ID" value="CAF4177688.1"/>
    <property type="molecule type" value="Genomic_DNA"/>
</dbReference>
<accession>A0A820A0K8</accession>
<dbReference type="AlphaFoldDB" id="A0A820A0K8"/>
<gene>
    <name evidence="1" type="ORF">KXQ929_LOCUS38764</name>
</gene>
<reference evidence="1" key="1">
    <citation type="submission" date="2021-02" db="EMBL/GenBank/DDBJ databases">
        <authorList>
            <person name="Nowell W R."/>
        </authorList>
    </citation>
    <scope>NUCLEOTIDE SEQUENCE</scope>
</reference>
<sequence>MITDGFEPAMKIQYFELIVGFRLSNGNLPLKITRAGVSHYEVPCIDDHELQLDQVTTAPMSKIPLDKFERLHKNTAAIPSTLLTYSMTDFLVDLWLHETPRIHAFIRLYLYSSIPSIHLWLIQIHKQANDNSGQLFNLKILYRSILNNGYLARFINELRGVMKIYLYLIENKLDLISCVSNDLILMIQSRDYSSLDRLLNIEQFRLLHRYVFLLGWIHKRIVNDAIVLYDSINALPDKCSMFSKSLELFQPHIKFIS</sequence>
<name>A0A820A0K8_9BILA</name>